<evidence type="ECO:0000256" key="3">
    <source>
        <dbReference type="ARBA" id="ARBA00022448"/>
    </source>
</evidence>
<dbReference type="InterPro" id="IPR052017">
    <property type="entry name" value="TSUP"/>
</dbReference>
<comment type="similarity">
    <text evidence="2 8">Belongs to the 4-toluene sulfonate uptake permease (TSUP) (TC 2.A.102) family.</text>
</comment>
<evidence type="ECO:0000256" key="8">
    <source>
        <dbReference type="RuleBase" id="RU363041"/>
    </source>
</evidence>
<feature type="transmembrane region" description="Helical" evidence="8">
    <location>
        <begin position="83"/>
        <end position="99"/>
    </location>
</feature>
<feature type="transmembrane region" description="Helical" evidence="8">
    <location>
        <begin position="233"/>
        <end position="251"/>
    </location>
</feature>
<evidence type="ECO:0000256" key="5">
    <source>
        <dbReference type="ARBA" id="ARBA00022692"/>
    </source>
</evidence>
<keyword evidence="6 8" id="KW-1133">Transmembrane helix</keyword>
<evidence type="ECO:0000313" key="10">
    <source>
        <dbReference type="Proteomes" id="UP001174839"/>
    </source>
</evidence>
<feature type="transmembrane region" description="Helical" evidence="8">
    <location>
        <begin position="105"/>
        <end position="124"/>
    </location>
</feature>
<dbReference type="InterPro" id="IPR002781">
    <property type="entry name" value="TM_pro_TauE-like"/>
</dbReference>
<keyword evidence="10" id="KW-1185">Reference proteome</keyword>
<feature type="transmembrane region" description="Helical" evidence="8">
    <location>
        <begin position="209"/>
        <end position="227"/>
    </location>
</feature>
<comment type="subcellular location">
    <subcellularLocation>
        <location evidence="1 8">Cell membrane</location>
        <topology evidence="1 8">Multi-pass membrane protein</topology>
    </subcellularLocation>
</comment>
<accession>A0ABT7WE48</accession>
<evidence type="ECO:0000256" key="6">
    <source>
        <dbReference type="ARBA" id="ARBA00022989"/>
    </source>
</evidence>
<dbReference type="PANTHER" id="PTHR30269:SF23">
    <property type="entry name" value="MEMBRANE TRANSPORTER PROTEIN YDHB-RELATED"/>
    <property type="match status" value="1"/>
</dbReference>
<keyword evidence="3" id="KW-0813">Transport</keyword>
<keyword evidence="5 8" id="KW-0812">Transmembrane</keyword>
<evidence type="ECO:0000313" key="9">
    <source>
        <dbReference type="EMBL" id="MDM9631183.1"/>
    </source>
</evidence>
<keyword evidence="7 8" id="KW-0472">Membrane</keyword>
<organism evidence="9 10">
    <name type="scientific">Robiginitalea aurantiaca</name>
    <dbReference type="NCBI Taxonomy" id="3056915"/>
    <lineage>
        <taxon>Bacteria</taxon>
        <taxon>Pseudomonadati</taxon>
        <taxon>Bacteroidota</taxon>
        <taxon>Flavobacteriia</taxon>
        <taxon>Flavobacteriales</taxon>
        <taxon>Flavobacteriaceae</taxon>
        <taxon>Robiginitalea</taxon>
    </lineage>
</organism>
<feature type="transmembrane region" description="Helical" evidence="8">
    <location>
        <begin position="52"/>
        <end position="71"/>
    </location>
</feature>
<evidence type="ECO:0000256" key="4">
    <source>
        <dbReference type="ARBA" id="ARBA00022475"/>
    </source>
</evidence>
<dbReference type="RefSeq" id="WP_289724547.1">
    <property type="nucleotide sequence ID" value="NZ_JAUDUY010000003.1"/>
</dbReference>
<evidence type="ECO:0000256" key="1">
    <source>
        <dbReference type="ARBA" id="ARBA00004651"/>
    </source>
</evidence>
<name>A0ABT7WE48_9FLAO</name>
<proteinExistence type="inferred from homology"/>
<gene>
    <name evidence="9" type="ORF">QU605_06865</name>
</gene>
<feature type="transmembrane region" description="Helical" evidence="8">
    <location>
        <begin position="12"/>
        <end position="32"/>
    </location>
</feature>
<protein>
    <recommendedName>
        <fullName evidence="8">Probable membrane transporter protein</fullName>
    </recommendedName>
</protein>
<dbReference type="PANTHER" id="PTHR30269">
    <property type="entry name" value="TRANSMEMBRANE PROTEIN YFCA"/>
    <property type="match status" value="1"/>
</dbReference>
<dbReference type="Pfam" id="PF01925">
    <property type="entry name" value="TauE"/>
    <property type="match status" value="1"/>
</dbReference>
<sequence>MLYFLFQPDQGTTPYLIALAGALVLGLAKSGLKGTGIFAVTLMALAFGARQSTGQILPLLMFGDLFAVLYYNRHARWDHLKRFIPWMVLGIVLGAWVGKDLPEQVFKWAMAVIILGSVLLMGWWDIRKSKRVPQHPAFAGFMGLAAGVTTMIGNLAGPFSNLYFLAMRLPKNEFIGTAAWLFLLTNWFKLPLHIFVWKTIDAEVLRTDLWLLPGVLVGLFAGVRLVRLIRDTSYRRIILFLTALGAILIMVQ</sequence>
<comment type="caution">
    <text evidence="9">The sequence shown here is derived from an EMBL/GenBank/DDBJ whole genome shotgun (WGS) entry which is preliminary data.</text>
</comment>
<feature type="transmembrane region" description="Helical" evidence="8">
    <location>
        <begin position="136"/>
        <end position="157"/>
    </location>
</feature>
<keyword evidence="4 8" id="KW-1003">Cell membrane</keyword>
<dbReference type="Proteomes" id="UP001174839">
    <property type="component" value="Unassembled WGS sequence"/>
</dbReference>
<evidence type="ECO:0000256" key="7">
    <source>
        <dbReference type="ARBA" id="ARBA00023136"/>
    </source>
</evidence>
<feature type="transmembrane region" description="Helical" evidence="8">
    <location>
        <begin position="177"/>
        <end position="197"/>
    </location>
</feature>
<dbReference type="EMBL" id="JAUDUY010000003">
    <property type="protein sequence ID" value="MDM9631183.1"/>
    <property type="molecule type" value="Genomic_DNA"/>
</dbReference>
<reference evidence="9" key="1">
    <citation type="submission" date="2023-06" db="EMBL/GenBank/DDBJ databases">
        <title>Robiginitalea aurantiacus sp. nov. and Algoriphagus sediminis sp. nov., isolated from coastal sediment.</title>
        <authorList>
            <person name="Zhou Z.Y."/>
            <person name="An J."/>
            <person name="Jia Y.W."/>
            <person name="Du Z.J."/>
        </authorList>
    </citation>
    <scope>NUCLEOTIDE SEQUENCE</scope>
    <source>
        <strain evidence="9">M39</strain>
    </source>
</reference>
<evidence type="ECO:0000256" key="2">
    <source>
        <dbReference type="ARBA" id="ARBA00009142"/>
    </source>
</evidence>